<sequence>MGWQENMPEPHPECIHDVYLTEKTTMEDTGYSVNISTAGTFPILQCRVCKARYCDAWGYEQN</sequence>
<organism evidence="1 2">
    <name type="scientific">Clostridium weizhouense</name>
    <dbReference type="NCBI Taxonomy" id="2859781"/>
    <lineage>
        <taxon>Bacteria</taxon>
        <taxon>Bacillati</taxon>
        <taxon>Bacillota</taxon>
        <taxon>Clostridia</taxon>
        <taxon>Eubacteriales</taxon>
        <taxon>Clostridiaceae</taxon>
        <taxon>Clostridium</taxon>
    </lineage>
</organism>
<keyword evidence="2" id="KW-1185">Reference proteome</keyword>
<gene>
    <name evidence="1" type="ORF">KYD98_16495</name>
</gene>
<evidence type="ECO:0000313" key="1">
    <source>
        <dbReference type="EMBL" id="MBW6411682.1"/>
    </source>
</evidence>
<dbReference type="RefSeq" id="WP_219781146.1">
    <property type="nucleotide sequence ID" value="NZ_JAHXPT010000017.1"/>
</dbReference>
<proteinExistence type="predicted"/>
<comment type="caution">
    <text evidence="1">The sequence shown here is derived from an EMBL/GenBank/DDBJ whole genome shotgun (WGS) entry which is preliminary data.</text>
</comment>
<evidence type="ECO:0000313" key="2">
    <source>
        <dbReference type="Proteomes" id="UP001519921"/>
    </source>
</evidence>
<dbReference type="EMBL" id="JAHXPT010000017">
    <property type="protein sequence ID" value="MBW6411682.1"/>
    <property type="molecule type" value="Genomic_DNA"/>
</dbReference>
<protein>
    <submittedName>
        <fullName evidence="1">Uncharacterized protein</fullName>
    </submittedName>
</protein>
<name>A0ABS7ASN0_9CLOT</name>
<dbReference type="Proteomes" id="UP001519921">
    <property type="component" value="Unassembled WGS sequence"/>
</dbReference>
<reference evidence="1 2" key="1">
    <citation type="submission" date="2021-07" db="EMBL/GenBank/DDBJ databases">
        <title>Clostridium weizhouense sp. nov., an anaerobic bacterium isolated from activated sludge of Petroleum wastewater.</title>
        <authorList>
            <person name="Li Q."/>
        </authorList>
    </citation>
    <scope>NUCLEOTIDE SEQUENCE [LARGE SCALE GENOMIC DNA]</scope>
    <source>
        <strain evidence="1 2">YB-6</strain>
    </source>
</reference>
<accession>A0ABS7ASN0</accession>